<evidence type="ECO:0000313" key="6">
    <source>
        <dbReference type="Proteomes" id="UP001372338"/>
    </source>
</evidence>
<dbReference type="Gene3D" id="2.130.10.10">
    <property type="entry name" value="YVTN repeat-like/Quinoprotein amine dehydrogenase"/>
    <property type="match status" value="2"/>
</dbReference>
<proteinExistence type="predicted"/>
<dbReference type="PANTHER" id="PTHR14221">
    <property type="entry name" value="WD REPEAT DOMAIN 44"/>
    <property type="match status" value="1"/>
</dbReference>
<gene>
    <name evidence="5" type="ORF">RIF29_29286</name>
</gene>
<evidence type="ECO:0000256" key="4">
    <source>
        <dbReference type="SAM" id="MobiDB-lite"/>
    </source>
</evidence>
<keyword evidence="2" id="KW-0677">Repeat</keyword>
<dbReference type="InterPro" id="IPR040324">
    <property type="entry name" value="WDR44/Dgr2"/>
</dbReference>
<dbReference type="InterPro" id="IPR001680">
    <property type="entry name" value="WD40_rpt"/>
</dbReference>
<feature type="repeat" description="WD" evidence="3">
    <location>
        <begin position="411"/>
        <end position="452"/>
    </location>
</feature>
<dbReference type="PRINTS" id="PR00320">
    <property type="entry name" value="GPROTEINBRPT"/>
</dbReference>
<keyword evidence="1 3" id="KW-0853">WD repeat</keyword>
<feature type="region of interest" description="Disordered" evidence="4">
    <location>
        <begin position="774"/>
        <end position="823"/>
    </location>
</feature>
<protein>
    <submittedName>
        <fullName evidence="5">Uncharacterized protein</fullName>
    </submittedName>
</protein>
<dbReference type="PROSITE" id="PS50082">
    <property type="entry name" value="WD_REPEATS_2"/>
    <property type="match status" value="4"/>
</dbReference>
<evidence type="ECO:0000313" key="5">
    <source>
        <dbReference type="EMBL" id="KAK7255862.1"/>
    </source>
</evidence>
<evidence type="ECO:0000256" key="3">
    <source>
        <dbReference type="PROSITE-ProRule" id="PRU00221"/>
    </source>
</evidence>
<comment type="caution">
    <text evidence="5">The sequence shown here is derived from an EMBL/GenBank/DDBJ whole genome shotgun (WGS) entry which is preliminary data.</text>
</comment>
<dbReference type="EMBL" id="JAYWIO010000006">
    <property type="protein sequence ID" value="KAK7255862.1"/>
    <property type="molecule type" value="Genomic_DNA"/>
</dbReference>
<dbReference type="InterPro" id="IPR019775">
    <property type="entry name" value="WD40_repeat_CS"/>
</dbReference>
<sequence length="957" mass="105963">MTTMERRRTLTMTWDGLGDDDDDDHFFETYNRLSTAAPLDLACSDDEDEGYDDSRMSFASAVSSIHPSQFQKVSEMARISVDTAPAPNYDIWMAAPESITERRRRLLGTMGLDENKELLKATSAALERAITKKFEKVGEVEENRTNSIVDSAVPASSSVSSVSPVPSVSVQQKTEHSPVQFPLVRSRSEGDIDMFSMAKERKEDMIGKVSKQHLTRTSTEIVMSRSRMTPYVDASKAVAKDASEVGESRRNKLSGTSMSQGVGAFFLIKNLDTGKEFIVNEYGEDGNWNRLSDLQTGKQLTIEEFEKTVGHSAVVKALMRRAKVARGDGYGKKLSSNSYISRSLRLSKRRGASLLKNIKGVASGFVGDREREVHQQQGMEPKPTGKNQWVRVRQSGKSQKELSALHLCQEFQAHEGCIWTIKFSLDGHYLASAGEDKVIHIWEAQECEVMSLKPEEGNLTPIHPSLRSSMDRSRQIETPPLSSDKKKKGKFGSKRGNTIPEYVHVPETVFTLSESPFCSFIGHQDEVLDLSWSRSQQLLSSSMDKTVRLWDLETRTCLKFFAHNDYVTCIHFNPMDDDYFISGSLDAKVRIWNIPSRLVVDWIDIHEMVTAVSYTPDGYGALVGTQKGSCRTYSIEDAKLTQIGTIEMNRKKSQLKKVTGFQFAPCNPLEVLVTSADSRIRIVDGSEVVQKFKGFRNTDSQIAAAFSPDGKYIISASEDSQVYVWKHAEPRNTSSSKGKNVLITHAHEHFQCKDVSIAIPWPCIVRGDPPLVPVHQSKRNSKHSGDDTVYGGGNSRRMLPPLPKKGKSQAIESDTTSPEEDPAAISNMETGIGDSFANSKRMLPPLPKKSNQNQATGNDFVPPEEDLETISRSDSGLGDSFNSGSGSIRYGDSPSMSFAATTPSFDSSYGTLTTHPSAWGLVIVTAGFGVGQRLIRRDKVGDRALGTLDLYYNDASC</sequence>
<feature type="repeat" description="WD" evidence="3">
    <location>
        <begin position="520"/>
        <end position="560"/>
    </location>
</feature>
<dbReference type="AlphaFoldDB" id="A0AAN9HVS6"/>
<dbReference type="PANTHER" id="PTHR14221:SF41">
    <property type="entry name" value="TRANSDUCIN_WD40 REPEAT-LIKE SUPERFAMILY PROTEIN"/>
    <property type="match status" value="1"/>
</dbReference>
<accession>A0AAN9HVS6</accession>
<feature type="repeat" description="WD" evidence="3">
    <location>
        <begin position="560"/>
        <end position="594"/>
    </location>
</feature>
<dbReference type="Proteomes" id="UP001372338">
    <property type="component" value="Unassembled WGS sequence"/>
</dbReference>
<evidence type="ECO:0000256" key="1">
    <source>
        <dbReference type="ARBA" id="ARBA00022574"/>
    </source>
</evidence>
<dbReference type="InterPro" id="IPR015943">
    <property type="entry name" value="WD40/YVTN_repeat-like_dom_sf"/>
</dbReference>
<name>A0AAN9HVS6_CROPI</name>
<dbReference type="PROSITE" id="PS00678">
    <property type="entry name" value="WD_REPEATS_1"/>
    <property type="match status" value="1"/>
</dbReference>
<feature type="repeat" description="WD" evidence="3">
    <location>
        <begin position="705"/>
        <end position="735"/>
    </location>
</feature>
<dbReference type="SUPFAM" id="SSF50978">
    <property type="entry name" value="WD40 repeat-like"/>
    <property type="match status" value="1"/>
</dbReference>
<dbReference type="InterPro" id="IPR020472">
    <property type="entry name" value="WD40_PAC1"/>
</dbReference>
<dbReference type="InterPro" id="IPR036322">
    <property type="entry name" value="WD40_repeat_dom_sf"/>
</dbReference>
<dbReference type="Pfam" id="PF00400">
    <property type="entry name" value="WD40"/>
    <property type="match status" value="4"/>
</dbReference>
<dbReference type="SMART" id="SM00320">
    <property type="entry name" value="WD40"/>
    <property type="match status" value="6"/>
</dbReference>
<feature type="region of interest" description="Disordered" evidence="4">
    <location>
        <begin position="458"/>
        <end position="495"/>
    </location>
</feature>
<reference evidence="5 6" key="1">
    <citation type="submission" date="2024-01" db="EMBL/GenBank/DDBJ databases">
        <title>The genomes of 5 underutilized Papilionoideae crops provide insights into root nodulation and disease resistanc.</title>
        <authorList>
            <person name="Yuan L."/>
        </authorList>
    </citation>
    <scope>NUCLEOTIDE SEQUENCE [LARGE SCALE GENOMIC DNA]</scope>
    <source>
        <strain evidence="5">ZHUSHIDOU_FW_LH</strain>
        <tissue evidence="5">Leaf</tissue>
    </source>
</reference>
<keyword evidence="6" id="KW-1185">Reference proteome</keyword>
<organism evidence="5 6">
    <name type="scientific">Crotalaria pallida</name>
    <name type="common">Smooth rattlebox</name>
    <name type="synonym">Crotalaria striata</name>
    <dbReference type="NCBI Taxonomy" id="3830"/>
    <lineage>
        <taxon>Eukaryota</taxon>
        <taxon>Viridiplantae</taxon>
        <taxon>Streptophyta</taxon>
        <taxon>Embryophyta</taxon>
        <taxon>Tracheophyta</taxon>
        <taxon>Spermatophyta</taxon>
        <taxon>Magnoliopsida</taxon>
        <taxon>eudicotyledons</taxon>
        <taxon>Gunneridae</taxon>
        <taxon>Pentapetalae</taxon>
        <taxon>rosids</taxon>
        <taxon>fabids</taxon>
        <taxon>Fabales</taxon>
        <taxon>Fabaceae</taxon>
        <taxon>Papilionoideae</taxon>
        <taxon>50 kb inversion clade</taxon>
        <taxon>genistoids sensu lato</taxon>
        <taxon>core genistoids</taxon>
        <taxon>Crotalarieae</taxon>
        <taxon>Crotalaria</taxon>
    </lineage>
</organism>
<evidence type="ECO:0000256" key="2">
    <source>
        <dbReference type="ARBA" id="ARBA00022737"/>
    </source>
</evidence>
<dbReference type="PROSITE" id="PS50294">
    <property type="entry name" value="WD_REPEATS_REGION"/>
    <property type="match status" value="3"/>
</dbReference>